<evidence type="ECO:0000259" key="1">
    <source>
        <dbReference type="PROSITE" id="PS50994"/>
    </source>
</evidence>
<dbReference type="SUPFAM" id="SSF52540">
    <property type="entry name" value="P-loop containing nucleoside triphosphate hydrolases"/>
    <property type="match status" value="1"/>
</dbReference>
<feature type="domain" description="Integrase catalytic" evidence="1">
    <location>
        <begin position="192"/>
        <end position="401"/>
    </location>
</feature>
<dbReference type="Proteomes" id="UP001490365">
    <property type="component" value="Unassembled WGS sequence"/>
</dbReference>
<comment type="caution">
    <text evidence="2">The sequence shown here is derived from an EMBL/GenBank/DDBJ whole genome shotgun (WGS) entry which is preliminary data.</text>
</comment>
<evidence type="ECO:0000313" key="2">
    <source>
        <dbReference type="EMBL" id="MER6268152.1"/>
    </source>
</evidence>
<proteinExistence type="predicted"/>
<dbReference type="InterPro" id="IPR027417">
    <property type="entry name" value="P-loop_NTPase"/>
</dbReference>
<evidence type="ECO:0000313" key="3">
    <source>
        <dbReference type="Proteomes" id="UP001490365"/>
    </source>
</evidence>
<dbReference type="Pfam" id="PF13401">
    <property type="entry name" value="AAA_22"/>
    <property type="match status" value="1"/>
</dbReference>
<keyword evidence="3" id="KW-1185">Reference proteome</keyword>
<dbReference type="Gene3D" id="3.40.50.300">
    <property type="entry name" value="P-loop containing nucleotide triphosphate hydrolases"/>
    <property type="match status" value="1"/>
</dbReference>
<gene>
    <name evidence="2" type="ORF">ABT211_12730</name>
</gene>
<dbReference type="InterPro" id="IPR015378">
    <property type="entry name" value="Transposase-like_Mu_C"/>
</dbReference>
<dbReference type="InterPro" id="IPR001584">
    <property type="entry name" value="Integrase_cat-core"/>
</dbReference>
<organism evidence="2 3">
    <name type="scientific">Streptomyces sp. 900105755</name>
    <dbReference type="NCBI Taxonomy" id="3154389"/>
    <lineage>
        <taxon>Bacteria</taxon>
        <taxon>Bacillati</taxon>
        <taxon>Actinomycetota</taxon>
        <taxon>Actinomycetes</taxon>
        <taxon>Kitasatosporales</taxon>
        <taxon>Streptomycetaceae</taxon>
        <taxon>Streptomyces</taxon>
    </lineage>
</organism>
<dbReference type="EMBL" id="JBEOZM010000004">
    <property type="protein sequence ID" value="MER6268152.1"/>
    <property type="molecule type" value="Genomic_DNA"/>
</dbReference>
<accession>A0ABV1TF04</accession>
<dbReference type="RefSeq" id="WP_351956780.1">
    <property type="nucleotide sequence ID" value="NZ_JBEOZM010000004.1"/>
</dbReference>
<reference evidence="2 3" key="1">
    <citation type="submission" date="2024-06" db="EMBL/GenBank/DDBJ databases">
        <title>The Natural Products Discovery Center: Release of the First 8490 Sequenced Strains for Exploring Actinobacteria Biosynthetic Diversity.</title>
        <authorList>
            <person name="Kalkreuter E."/>
            <person name="Kautsar S.A."/>
            <person name="Yang D."/>
            <person name="Bader C.D."/>
            <person name="Teijaro C.N."/>
            <person name="Fluegel L."/>
            <person name="Davis C.M."/>
            <person name="Simpson J.R."/>
            <person name="Lauterbach L."/>
            <person name="Steele A.D."/>
            <person name="Gui C."/>
            <person name="Meng S."/>
            <person name="Li G."/>
            <person name="Viehrig K."/>
            <person name="Ye F."/>
            <person name="Su P."/>
            <person name="Kiefer A.F."/>
            <person name="Nichols A."/>
            <person name="Cepeda A.J."/>
            <person name="Yan W."/>
            <person name="Fan B."/>
            <person name="Jiang Y."/>
            <person name="Adhikari A."/>
            <person name="Zheng C.-J."/>
            <person name="Schuster L."/>
            <person name="Cowan T.M."/>
            <person name="Smanski M.J."/>
            <person name="Chevrette M.G."/>
            <person name="De Carvalho L.P.S."/>
            <person name="Shen B."/>
        </authorList>
    </citation>
    <scope>NUCLEOTIDE SEQUENCE [LARGE SCALE GENOMIC DNA]</scope>
    <source>
        <strain evidence="2 3">NPDC001694</strain>
    </source>
</reference>
<dbReference type="Pfam" id="PF09299">
    <property type="entry name" value="Mu-transpos_C"/>
    <property type="match status" value="1"/>
</dbReference>
<protein>
    <submittedName>
        <fullName evidence="2">AAA family ATPase</fullName>
    </submittedName>
</protein>
<name>A0ABV1TF04_9ACTN</name>
<dbReference type="PROSITE" id="PS50994">
    <property type="entry name" value="INTEGRASE"/>
    <property type="match status" value="1"/>
</dbReference>
<sequence length="798" mass="85704">MDVVELLRGHDVMVDGTAEGTGTTRDIPCDGALERARWWQAHIVEVVTGLPPDARPGAQPRPDFDPDRHSLAAREAAKARELAESGVGEASARTVRRKRQRYQALGLAGLVDGRAGRREAPGARLDARVVDAVREIVLSHRGPGPVSVERVRAQLLVQLAGQAAGDDVPVPSRSALRRLCSQFTGRLPQETPAPGPGVGDRVHLDVLSLPGLNQVTDGRHQLGLLFALDEASGVLLTAVACAGPEPVYGPALLARMCVPADQRANWISPWSSGQPGSASPSTAASGAPVIRPRTLVVDRAAAPGMAALRDACARRGIHVRSAAQLTPQDRGRVERVMTAAAGRFAAYLFSPAGRPAREAEWQVDRVQELLDVWLEKGWLREALPTGAGFPRTPLERYEDLTAHVGRVPTPLPSEEFRDLLNISWRVVGPSGLRLGGCAYNAPALHALRRPPTPGPERRPLEVRWDPYDLRQVWLRTGDEEWLVVPAAASRTALPAAGSDAGFIEERSEAPRLNRHVRNHPPELPEAARLAYHAQLQLRVACVVSAADRIDDVRLLNRYAAGPRYGVLLHGQPGTGKTSALLEARRRCTAQSHHRHGTQAPGDRAVPVVYVHLPPATSPRLLLVELARSFGLALRGSPATSQWAHRVAAAMKDARTDLVLVDEAQHLHGPGWSDSAVTETVNYLCDRIPATFVFAGIGSPGSLTSAVTGAQHRRLVPVQLTDMPAGEDWCRVLAEAEAALQLRAHEPGTLTGLAGLLHERTGGNTGRLTFLLRTAAVRAIQDGSERLTTALLSGLPIPG</sequence>
<dbReference type="InterPro" id="IPR049945">
    <property type="entry name" value="AAA_22"/>
</dbReference>